<keyword evidence="2 3" id="KW-0802">TPR repeat</keyword>
<dbReference type="PROSITE" id="PS50005">
    <property type="entry name" value="TPR"/>
    <property type="match status" value="1"/>
</dbReference>
<protein>
    <submittedName>
        <fullName evidence="4">Uncharacterized protein</fullName>
    </submittedName>
</protein>
<evidence type="ECO:0000256" key="1">
    <source>
        <dbReference type="ARBA" id="ARBA00022737"/>
    </source>
</evidence>
<proteinExistence type="predicted"/>
<dbReference type="RefSeq" id="WP_162669755.1">
    <property type="nucleotide sequence ID" value="NZ_LR593886.1"/>
</dbReference>
<dbReference type="InterPro" id="IPR050498">
    <property type="entry name" value="Ycf3"/>
</dbReference>
<name>A0A6P2D4G1_9BACT</name>
<dbReference type="AlphaFoldDB" id="A0A6P2D4G1"/>
<keyword evidence="1" id="KW-0677">Repeat</keyword>
<evidence type="ECO:0000313" key="4">
    <source>
        <dbReference type="EMBL" id="VTR95325.1"/>
    </source>
</evidence>
<dbReference type="EMBL" id="LR593886">
    <property type="protein sequence ID" value="VTR95325.1"/>
    <property type="molecule type" value="Genomic_DNA"/>
</dbReference>
<dbReference type="PANTHER" id="PTHR44858:SF1">
    <property type="entry name" value="UDP-N-ACETYLGLUCOSAMINE--PEPTIDE N-ACETYLGLUCOSAMINYLTRANSFERASE SPINDLY-RELATED"/>
    <property type="match status" value="1"/>
</dbReference>
<dbReference type="SUPFAM" id="SSF48452">
    <property type="entry name" value="TPR-like"/>
    <property type="match status" value="1"/>
</dbReference>
<dbReference type="Gene3D" id="1.25.40.10">
    <property type="entry name" value="Tetratricopeptide repeat domain"/>
    <property type="match status" value="1"/>
</dbReference>
<dbReference type="Proteomes" id="UP000464178">
    <property type="component" value="Chromosome"/>
</dbReference>
<evidence type="ECO:0000256" key="2">
    <source>
        <dbReference type="ARBA" id="ARBA00022803"/>
    </source>
</evidence>
<gene>
    <name evidence="4" type="ORF">SOIL9_23890</name>
</gene>
<dbReference type="PANTHER" id="PTHR44858">
    <property type="entry name" value="TETRATRICOPEPTIDE REPEAT PROTEIN 6"/>
    <property type="match status" value="1"/>
</dbReference>
<dbReference type="SMART" id="SM00028">
    <property type="entry name" value="TPR"/>
    <property type="match status" value="3"/>
</dbReference>
<evidence type="ECO:0000256" key="3">
    <source>
        <dbReference type="PROSITE-ProRule" id="PRU00339"/>
    </source>
</evidence>
<dbReference type="InterPro" id="IPR019734">
    <property type="entry name" value="TPR_rpt"/>
</dbReference>
<evidence type="ECO:0000313" key="5">
    <source>
        <dbReference type="Proteomes" id="UP000464178"/>
    </source>
</evidence>
<reference evidence="4 5" key="1">
    <citation type="submission" date="2019-05" db="EMBL/GenBank/DDBJ databases">
        <authorList>
            <consortium name="Science for Life Laboratories"/>
        </authorList>
    </citation>
    <scope>NUCLEOTIDE SEQUENCE [LARGE SCALE GENOMIC DNA]</scope>
    <source>
        <strain evidence="4">Soil9</strain>
    </source>
</reference>
<accession>A0A6P2D4G1</accession>
<sequence>MSVRRWVAILAVFTAPAVGEAEEFCADQRVVVKRARVSFGYTEEGKWVNAGEVTEVVVTVREQRGDWVLIRSGGKRGWVRIAEVVSLADAPAYFTGMIEAQPRVGSHYLRRAAALAEQKEYAKAERDWTEALRLAPSDPAAHYGRAVSRHLNKDYAGALEDYGVVIRLSPNHAGAFAGRAWLRATCSEGKYRDGAEAVRDARRACELTAWGDPDCIDNLAAAYAENGQFDEAGRWQSKALEFPAFQGQSRENALVRVKLYKDGRPYRTDGRE</sequence>
<organism evidence="4 5">
    <name type="scientific">Gemmata massiliana</name>
    <dbReference type="NCBI Taxonomy" id="1210884"/>
    <lineage>
        <taxon>Bacteria</taxon>
        <taxon>Pseudomonadati</taxon>
        <taxon>Planctomycetota</taxon>
        <taxon>Planctomycetia</taxon>
        <taxon>Gemmatales</taxon>
        <taxon>Gemmataceae</taxon>
        <taxon>Gemmata</taxon>
    </lineage>
</organism>
<keyword evidence="5" id="KW-1185">Reference proteome</keyword>
<feature type="repeat" description="TPR" evidence="3">
    <location>
        <begin position="105"/>
        <end position="138"/>
    </location>
</feature>
<dbReference type="KEGG" id="gms:SOIL9_23890"/>
<dbReference type="InterPro" id="IPR011990">
    <property type="entry name" value="TPR-like_helical_dom_sf"/>
</dbReference>